<comment type="caution">
    <text evidence="2">The sequence shown here is derived from an EMBL/GenBank/DDBJ whole genome shotgun (WGS) entry which is preliminary data.</text>
</comment>
<dbReference type="Pfam" id="PF02230">
    <property type="entry name" value="Abhydrolase_2"/>
    <property type="match status" value="1"/>
</dbReference>
<dbReference type="InterPro" id="IPR029058">
    <property type="entry name" value="AB_hydrolase_fold"/>
</dbReference>
<protein>
    <submittedName>
        <fullName evidence="2">Hydrolase MhqD</fullName>
    </submittedName>
</protein>
<dbReference type="GO" id="GO:0016787">
    <property type="term" value="F:hydrolase activity"/>
    <property type="evidence" value="ECO:0007669"/>
    <property type="project" value="UniProtKB-KW"/>
</dbReference>
<dbReference type="Gene3D" id="3.40.50.1820">
    <property type="entry name" value="alpha/beta hydrolase"/>
    <property type="match status" value="1"/>
</dbReference>
<dbReference type="InterPro" id="IPR003140">
    <property type="entry name" value="PLipase/COase/thioEstase"/>
</dbReference>
<sequence>MEHIFKPGKKGMPVFVLLHGTGGDERDLLPLAEMLDSEYGVLSVRGKEPENGMNRFFRRTGMGQYDLENLDFRGRELLDFIKEQAEKNDFDVDDAIFVGFSNGSNIAINMLLRDDANFKRAILFAPLYSIELKDNKDLSGLDVFITMGKNDPMASLADNNTVVELFKSRGSRVKEYWVNGHELTGEAVMAAKDWLHQ</sequence>
<organism evidence="2 3">
    <name type="scientific">Phocicoccus pinnipedialis</name>
    <dbReference type="NCBI Taxonomy" id="110845"/>
    <lineage>
        <taxon>Bacteria</taxon>
        <taxon>Bacillati</taxon>
        <taxon>Bacillota</taxon>
        <taxon>Bacilli</taxon>
        <taxon>Bacillales</taxon>
        <taxon>Salinicoccaceae</taxon>
        <taxon>Phocicoccus</taxon>
    </lineage>
</organism>
<feature type="domain" description="Phospholipase/carboxylesterase/thioesterase" evidence="1">
    <location>
        <begin position="77"/>
        <end position="195"/>
    </location>
</feature>
<dbReference type="Proteomes" id="UP000588186">
    <property type="component" value="Unassembled WGS sequence"/>
</dbReference>
<dbReference type="RefSeq" id="WP_186076331.1">
    <property type="nucleotide sequence ID" value="NZ_CAJEWB010000005.1"/>
</dbReference>
<keyword evidence="3" id="KW-1185">Reference proteome</keyword>
<evidence type="ECO:0000313" key="3">
    <source>
        <dbReference type="Proteomes" id="UP000588186"/>
    </source>
</evidence>
<keyword evidence="2" id="KW-0378">Hydrolase</keyword>
<name>A0A6V7R5D2_9BACL</name>
<reference evidence="2 3" key="1">
    <citation type="submission" date="2020-07" db="EMBL/GenBank/DDBJ databases">
        <authorList>
            <person name="Criscuolo A."/>
        </authorList>
    </citation>
    <scope>NUCLEOTIDE SEQUENCE [LARGE SCALE GENOMIC DNA]</scope>
    <source>
        <strain evidence="2">CIP107946</strain>
    </source>
</reference>
<accession>A0A6V7R5D2</accession>
<dbReference type="EMBL" id="CAJEWB010000005">
    <property type="protein sequence ID" value="CAD2072254.1"/>
    <property type="molecule type" value="Genomic_DNA"/>
</dbReference>
<evidence type="ECO:0000259" key="1">
    <source>
        <dbReference type="Pfam" id="PF02230"/>
    </source>
</evidence>
<dbReference type="SUPFAM" id="SSF53474">
    <property type="entry name" value="alpha/beta-Hydrolases"/>
    <property type="match status" value="1"/>
</dbReference>
<dbReference type="AlphaFoldDB" id="A0A6V7R5D2"/>
<gene>
    <name evidence="2" type="primary">mhqD_2</name>
    <name evidence="2" type="ORF">JEOPIN946_00352</name>
</gene>
<evidence type="ECO:0000313" key="2">
    <source>
        <dbReference type="EMBL" id="CAD2072254.1"/>
    </source>
</evidence>
<proteinExistence type="predicted"/>